<comment type="similarity">
    <text evidence="2">Belongs to the plant acyltransferase family.</text>
</comment>
<keyword evidence="4" id="KW-0732">Signal</keyword>
<evidence type="ECO:0000256" key="3">
    <source>
        <dbReference type="ARBA" id="ARBA00022525"/>
    </source>
</evidence>
<dbReference type="GO" id="GO:0016747">
    <property type="term" value="F:acyltransferase activity, transferring groups other than amino-acyl groups"/>
    <property type="evidence" value="ECO:0007669"/>
    <property type="project" value="TreeGrafter"/>
</dbReference>
<protein>
    <submittedName>
        <fullName evidence="5">Uncharacterized protein</fullName>
    </submittedName>
</protein>
<evidence type="ECO:0000313" key="5">
    <source>
        <dbReference type="EMBL" id="CAK7337220.1"/>
    </source>
</evidence>
<evidence type="ECO:0000313" key="6">
    <source>
        <dbReference type="Proteomes" id="UP001314170"/>
    </source>
</evidence>
<dbReference type="InterPro" id="IPR023213">
    <property type="entry name" value="CAT-like_dom_sf"/>
</dbReference>
<dbReference type="CDD" id="cd22270">
    <property type="entry name" value="DPBB_kiwellin-like"/>
    <property type="match status" value="1"/>
</dbReference>
<dbReference type="GO" id="GO:0005576">
    <property type="term" value="C:extracellular region"/>
    <property type="evidence" value="ECO:0007669"/>
    <property type="project" value="UniProtKB-SubCell"/>
</dbReference>
<dbReference type="Proteomes" id="UP001314170">
    <property type="component" value="Unassembled WGS sequence"/>
</dbReference>
<evidence type="ECO:0000256" key="1">
    <source>
        <dbReference type="ARBA" id="ARBA00004613"/>
    </source>
</evidence>
<comment type="subcellular location">
    <subcellularLocation>
        <location evidence="1">Secreted</location>
    </subcellularLocation>
</comment>
<evidence type="ECO:0000256" key="2">
    <source>
        <dbReference type="ARBA" id="ARBA00009861"/>
    </source>
</evidence>
<dbReference type="Pfam" id="PF24300">
    <property type="entry name" value="KWL1"/>
    <property type="match status" value="1"/>
</dbReference>
<dbReference type="InterPro" id="IPR039271">
    <property type="entry name" value="Kiwellin-like"/>
</dbReference>
<dbReference type="PANTHER" id="PTHR31642:SF158">
    <property type="entry name" value="N-BENZOYLTRANSFERASE PROTEIN, PUTATIVE-RELATED"/>
    <property type="match status" value="1"/>
</dbReference>
<keyword evidence="3" id="KW-0964">Secreted</keyword>
<keyword evidence="6" id="KW-1185">Reference proteome</keyword>
<dbReference type="EMBL" id="CAWUPB010001010">
    <property type="protein sequence ID" value="CAK7337220.1"/>
    <property type="molecule type" value="Genomic_DNA"/>
</dbReference>
<organism evidence="5 6">
    <name type="scientific">Dovyalis caffra</name>
    <dbReference type="NCBI Taxonomy" id="77055"/>
    <lineage>
        <taxon>Eukaryota</taxon>
        <taxon>Viridiplantae</taxon>
        <taxon>Streptophyta</taxon>
        <taxon>Embryophyta</taxon>
        <taxon>Tracheophyta</taxon>
        <taxon>Spermatophyta</taxon>
        <taxon>Magnoliopsida</taxon>
        <taxon>eudicotyledons</taxon>
        <taxon>Gunneridae</taxon>
        <taxon>Pentapetalae</taxon>
        <taxon>rosids</taxon>
        <taxon>fabids</taxon>
        <taxon>Malpighiales</taxon>
        <taxon>Salicaceae</taxon>
        <taxon>Flacourtieae</taxon>
        <taxon>Dovyalis</taxon>
    </lineage>
</organism>
<reference evidence="5 6" key="1">
    <citation type="submission" date="2024-01" db="EMBL/GenBank/DDBJ databases">
        <authorList>
            <person name="Waweru B."/>
        </authorList>
    </citation>
    <scope>NUCLEOTIDE SEQUENCE [LARGE SCALE GENOMIC DNA]</scope>
</reference>
<name>A0AAV1RLA4_9ROSI</name>
<evidence type="ECO:0000256" key="4">
    <source>
        <dbReference type="ARBA" id="ARBA00022729"/>
    </source>
</evidence>
<sequence>MVRPAEDLPIRRLWLSNLDLIHPRFYAPTLLLYSPNGSSNFFEAKALKEALRKVLVPFYPAAGRLARDENGRIEINCNGEGVVFVEAETDSTTAELGDFVPGTEIQQLYPIVDTSGDISSCPLIVIQVTKFKCGKVCLGLGWHHTLVDGAAALHFLDTWTALARSLPITIPPFIDRTILRCQIPPKPTFPHREFDPPHTMNTPIRNSKSKSMANLMNVIPEAKLRERILLQTNAAKRMILTAAKTKGGDGGAPSERDDQYLSDDTPVVALSTGCVKAMVVNECDSTMGCHSDHDFQPPCPNNIVDASKAVWQALGVPESDGGDMDISWSDA</sequence>
<dbReference type="AlphaFoldDB" id="A0AAV1RLA4"/>
<dbReference type="Gene3D" id="3.30.559.10">
    <property type="entry name" value="Chloramphenicol acetyltransferase-like domain"/>
    <property type="match status" value="1"/>
</dbReference>
<proteinExistence type="inferred from homology"/>
<dbReference type="InterPro" id="IPR050317">
    <property type="entry name" value="Plant_Fungal_Acyltransferase"/>
</dbReference>
<gene>
    <name evidence="5" type="ORF">DCAF_LOCUS12247</name>
</gene>
<dbReference type="PANTHER" id="PTHR31642">
    <property type="entry name" value="TRICHOTHECENE 3-O-ACETYLTRANSFERASE"/>
    <property type="match status" value="1"/>
</dbReference>
<accession>A0AAV1RLA4</accession>
<comment type="caution">
    <text evidence="5">The sequence shown here is derived from an EMBL/GenBank/DDBJ whole genome shotgun (WGS) entry which is preliminary data.</text>
</comment>
<dbReference type="Pfam" id="PF02458">
    <property type="entry name" value="Transferase"/>
    <property type="match status" value="1"/>
</dbReference>